<dbReference type="RefSeq" id="WP_068417595.1">
    <property type="nucleotide sequence ID" value="NZ_LRDB01000050.1"/>
</dbReference>
<evidence type="ECO:0000313" key="4">
    <source>
        <dbReference type="EMBL" id="KYG72891.1"/>
    </source>
</evidence>
<dbReference type="InterPro" id="IPR050300">
    <property type="entry name" value="GDXG_lipolytic_enzyme"/>
</dbReference>
<dbReference type="SUPFAM" id="SSF53474">
    <property type="entry name" value="alpha/beta-Hydrolases"/>
    <property type="match status" value="1"/>
</dbReference>
<keyword evidence="1" id="KW-0378">Hydrolase</keyword>
<dbReference type="Pfam" id="PF07859">
    <property type="entry name" value="Abhydrolase_3"/>
    <property type="match status" value="1"/>
</dbReference>
<feature type="domain" description="Alpha/beta hydrolase fold-3" evidence="3">
    <location>
        <begin position="117"/>
        <end position="317"/>
    </location>
</feature>
<gene>
    <name evidence="4" type="ORF">AWN68_09325</name>
</gene>
<evidence type="ECO:0000259" key="3">
    <source>
        <dbReference type="Pfam" id="PF07859"/>
    </source>
</evidence>
<evidence type="ECO:0000256" key="1">
    <source>
        <dbReference type="ARBA" id="ARBA00022801"/>
    </source>
</evidence>
<dbReference type="GO" id="GO:0016787">
    <property type="term" value="F:hydrolase activity"/>
    <property type="evidence" value="ECO:0007669"/>
    <property type="project" value="UniProtKB-KW"/>
</dbReference>
<evidence type="ECO:0000313" key="5">
    <source>
        <dbReference type="Proteomes" id="UP000075615"/>
    </source>
</evidence>
<proteinExistence type="predicted"/>
<dbReference type="EMBL" id="LRDB01000050">
    <property type="protein sequence ID" value="KYG72891.1"/>
    <property type="molecule type" value="Genomic_DNA"/>
</dbReference>
<dbReference type="PANTHER" id="PTHR48081:SF8">
    <property type="entry name" value="ALPHA_BETA HYDROLASE FOLD-3 DOMAIN-CONTAINING PROTEIN-RELATED"/>
    <property type="match status" value="1"/>
</dbReference>
<dbReference type="Proteomes" id="UP000075615">
    <property type="component" value="Unassembled WGS sequence"/>
</dbReference>
<dbReference type="AlphaFoldDB" id="A0A150X2E3"/>
<name>A0A150X2E3_9BACT</name>
<dbReference type="OrthoDB" id="9777975at2"/>
<dbReference type="Gene3D" id="3.40.50.1820">
    <property type="entry name" value="alpha/beta hydrolase"/>
    <property type="match status" value="1"/>
</dbReference>
<dbReference type="STRING" id="296218.AWN68_09325"/>
<reference evidence="4 5" key="1">
    <citation type="submission" date="2016-01" db="EMBL/GenBank/DDBJ databases">
        <title>Genome sequencing of Roseivirga echinicomitans KMM 6058.</title>
        <authorList>
            <person name="Selvaratnam C."/>
            <person name="Thevarajoo S."/>
            <person name="Goh K.M."/>
            <person name="Ee R."/>
            <person name="Chan K.-G."/>
            <person name="Chong C.S."/>
        </authorList>
    </citation>
    <scope>NUCLEOTIDE SEQUENCE [LARGE SCALE GENOMIC DNA]</scope>
    <source>
        <strain evidence="4 5">KMM 6058</strain>
    </source>
</reference>
<keyword evidence="5" id="KW-1185">Reference proteome</keyword>
<keyword evidence="2" id="KW-0732">Signal</keyword>
<dbReference type="PANTHER" id="PTHR48081">
    <property type="entry name" value="AB HYDROLASE SUPERFAMILY PROTEIN C4A8.06C"/>
    <property type="match status" value="1"/>
</dbReference>
<feature type="signal peptide" evidence="2">
    <location>
        <begin position="1"/>
        <end position="31"/>
    </location>
</feature>
<accession>A0A150X2E3</accession>
<evidence type="ECO:0000256" key="2">
    <source>
        <dbReference type="SAM" id="SignalP"/>
    </source>
</evidence>
<organism evidence="4 5">
    <name type="scientific">Roseivirga echinicomitans</name>
    <dbReference type="NCBI Taxonomy" id="296218"/>
    <lineage>
        <taxon>Bacteria</taxon>
        <taxon>Pseudomonadati</taxon>
        <taxon>Bacteroidota</taxon>
        <taxon>Cytophagia</taxon>
        <taxon>Cytophagales</taxon>
        <taxon>Roseivirgaceae</taxon>
        <taxon>Roseivirga</taxon>
    </lineage>
</organism>
<dbReference type="InterPro" id="IPR029058">
    <property type="entry name" value="AB_hydrolase_fold"/>
</dbReference>
<sequence length="338" mass="38158">MKKVIQKIIRFFILLLITLSMSLGSSNQARAQQMIDSSQIYIHAEKESFKSQFIQKAAAIFGAKNILEKKISKNKVDQKPAKLSKSIKKNLDVTETTKKGRQTWTLKPRNKASEKVILYLHGGAYYWNISKYNWSFAERLMQETNATVVIPDYPLAPDATCDQVYEFVYEIYEELIARHSTENIILMGESAGGGLALGFSMFLREEKKHQPSQLILLAPWLDVSMSNQDILAVDEKDKILGIKGLQMAGIGYAGQTKLDNYKVSPIYGDLADLPQLSIFVGTHDLLLADARKLKENAKTSGVSINYFEYPKMFHVWILLNKLKEAQVATAQIISLIND</sequence>
<dbReference type="InterPro" id="IPR013094">
    <property type="entry name" value="AB_hydrolase_3"/>
</dbReference>
<comment type="caution">
    <text evidence="4">The sequence shown here is derived from an EMBL/GenBank/DDBJ whole genome shotgun (WGS) entry which is preliminary data.</text>
</comment>
<protein>
    <recommendedName>
        <fullName evidence="3">Alpha/beta hydrolase fold-3 domain-containing protein</fullName>
    </recommendedName>
</protein>
<feature type="chain" id="PRO_5007574079" description="Alpha/beta hydrolase fold-3 domain-containing protein" evidence="2">
    <location>
        <begin position="32"/>
        <end position="338"/>
    </location>
</feature>